<dbReference type="RefSeq" id="WP_168039198.1">
    <property type="nucleotide sequence ID" value="NZ_JAATJH010000006.1"/>
</dbReference>
<dbReference type="EMBL" id="JAATJH010000006">
    <property type="protein sequence ID" value="NJC27777.1"/>
    <property type="molecule type" value="Genomic_DNA"/>
</dbReference>
<reference evidence="3 4" key="1">
    <citation type="submission" date="2020-03" db="EMBL/GenBank/DDBJ databases">
        <title>Genomic Encyclopedia of Type Strains, Phase IV (KMG-IV): sequencing the most valuable type-strain genomes for metagenomic binning, comparative biology and taxonomic classification.</title>
        <authorList>
            <person name="Goeker M."/>
        </authorList>
    </citation>
    <scope>NUCLEOTIDE SEQUENCE [LARGE SCALE GENOMIC DNA]</scope>
    <source>
        <strain evidence="3 4">DSM 105096</strain>
    </source>
</reference>
<dbReference type="SUPFAM" id="SSF48452">
    <property type="entry name" value="TPR-like"/>
    <property type="match status" value="1"/>
</dbReference>
<keyword evidence="2" id="KW-0812">Transmembrane</keyword>
<keyword evidence="4" id="KW-1185">Reference proteome</keyword>
<gene>
    <name evidence="3" type="ORF">GGR27_003295</name>
</gene>
<sequence>MRTQQGQHLAKLTRYYAGFRTSFLRWATKTFRQPEDACLANYRRALIAWYEATIRTTDPYAGETDDFVKAMVGYYFNPQPIQTSLAGNAMPVGDDLAMGTHERPLHYIPLPIRLSARQQQMLASFQQLEKRPREVLLMDNYHRIDRARMAQIMDAPGGLTELENEINEYRLLTHKSWAAMGITEAEQIPSPADDELVEAYFTNQLETTERWALEARLPTDSVLREAVALREDWTEVLTVAGRQDLMELLQREEERTTSTGQSTDPKTIRPPTKDVQLSRRRTWLADLRLPTLPTVLAIMLIAAFAYLAYGTFGPAAPDRRAVANFEPFPNIFARLDPKDEDERDLQRILYYYDRGDYATTYDELLPVADAYPAAPLYLGVSALALEQPSRALEWFDRIPASDYYHPFAEWYEALAYLAEGREEAASTTLRDIVAQPDHPYRAQAEAVLAR</sequence>
<keyword evidence="2" id="KW-0472">Membrane</keyword>
<dbReference type="Gene3D" id="1.25.40.10">
    <property type="entry name" value="Tetratricopeptide repeat domain"/>
    <property type="match status" value="1"/>
</dbReference>
<feature type="region of interest" description="Disordered" evidence="1">
    <location>
        <begin position="252"/>
        <end position="272"/>
    </location>
</feature>
<evidence type="ECO:0000313" key="3">
    <source>
        <dbReference type="EMBL" id="NJC27777.1"/>
    </source>
</evidence>
<dbReference type="InterPro" id="IPR011990">
    <property type="entry name" value="TPR-like_helical_dom_sf"/>
</dbReference>
<dbReference type="Proteomes" id="UP000770785">
    <property type="component" value="Unassembled WGS sequence"/>
</dbReference>
<feature type="transmembrane region" description="Helical" evidence="2">
    <location>
        <begin position="289"/>
        <end position="309"/>
    </location>
</feature>
<accession>A0ABX0XEY3</accession>
<evidence type="ECO:0000313" key="4">
    <source>
        <dbReference type="Proteomes" id="UP000770785"/>
    </source>
</evidence>
<organism evidence="3 4">
    <name type="scientific">Neolewinella antarctica</name>
    <dbReference type="NCBI Taxonomy" id="442734"/>
    <lineage>
        <taxon>Bacteria</taxon>
        <taxon>Pseudomonadati</taxon>
        <taxon>Bacteroidota</taxon>
        <taxon>Saprospiria</taxon>
        <taxon>Saprospirales</taxon>
        <taxon>Lewinellaceae</taxon>
        <taxon>Neolewinella</taxon>
    </lineage>
</organism>
<evidence type="ECO:0000256" key="1">
    <source>
        <dbReference type="SAM" id="MobiDB-lite"/>
    </source>
</evidence>
<evidence type="ECO:0000256" key="2">
    <source>
        <dbReference type="SAM" id="Phobius"/>
    </source>
</evidence>
<name>A0ABX0XEY3_9BACT</name>
<comment type="caution">
    <text evidence="3">The sequence shown here is derived from an EMBL/GenBank/DDBJ whole genome shotgun (WGS) entry which is preliminary data.</text>
</comment>
<protein>
    <recommendedName>
        <fullName evidence="5">Tetratricopeptide repeat protein</fullName>
    </recommendedName>
</protein>
<proteinExistence type="predicted"/>
<evidence type="ECO:0008006" key="5">
    <source>
        <dbReference type="Google" id="ProtNLM"/>
    </source>
</evidence>
<keyword evidence="2" id="KW-1133">Transmembrane helix</keyword>